<feature type="non-terminal residue" evidence="1">
    <location>
        <position position="1"/>
    </location>
</feature>
<evidence type="ECO:0000313" key="2">
    <source>
        <dbReference type="Proteomes" id="UP000076761"/>
    </source>
</evidence>
<organism evidence="1 2">
    <name type="scientific">Neolentinus lepideus HHB14362 ss-1</name>
    <dbReference type="NCBI Taxonomy" id="1314782"/>
    <lineage>
        <taxon>Eukaryota</taxon>
        <taxon>Fungi</taxon>
        <taxon>Dikarya</taxon>
        <taxon>Basidiomycota</taxon>
        <taxon>Agaricomycotina</taxon>
        <taxon>Agaricomycetes</taxon>
        <taxon>Gloeophyllales</taxon>
        <taxon>Gloeophyllaceae</taxon>
        <taxon>Neolentinus</taxon>
    </lineage>
</organism>
<dbReference type="Proteomes" id="UP000076761">
    <property type="component" value="Unassembled WGS sequence"/>
</dbReference>
<dbReference type="EMBL" id="KV425576">
    <property type="protein sequence ID" value="KZT24738.1"/>
    <property type="molecule type" value="Genomic_DNA"/>
</dbReference>
<dbReference type="AlphaFoldDB" id="A0A165S6L1"/>
<accession>A0A165S6L1</accession>
<name>A0A165S6L1_9AGAM</name>
<reference evidence="1 2" key="1">
    <citation type="journal article" date="2016" name="Mol. Biol. Evol.">
        <title>Comparative Genomics of Early-Diverging Mushroom-Forming Fungi Provides Insights into the Origins of Lignocellulose Decay Capabilities.</title>
        <authorList>
            <person name="Nagy L.G."/>
            <person name="Riley R."/>
            <person name="Tritt A."/>
            <person name="Adam C."/>
            <person name="Daum C."/>
            <person name="Floudas D."/>
            <person name="Sun H."/>
            <person name="Yadav J.S."/>
            <person name="Pangilinan J."/>
            <person name="Larsson K.H."/>
            <person name="Matsuura K."/>
            <person name="Barry K."/>
            <person name="Labutti K."/>
            <person name="Kuo R."/>
            <person name="Ohm R.A."/>
            <person name="Bhattacharya S.S."/>
            <person name="Shirouzu T."/>
            <person name="Yoshinaga Y."/>
            <person name="Martin F.M."/>
            <person name="Grigoriev I.V."/>
            <person name="Hibbett D.S."/>
        </authorList>
    </citation>
    <scope>NUCLEOTIDE SEQUENCE [LARGE SCALE GENOMIC DNA]</scope>
    <source>
        <strain evidence="1 2">HHB14362 ss-1</strain>
    </source>
</reference>
<proteinExistence type="predicted"/>
<dbReference type="OrthoDB" id="3250324at2759"/>
<evidence type="ECO:0000313" key="1">
    <source>
        <dbReference type="EMBL" id="KZT24738.1"/>
    </source>
</evidence>
<keyword evidence="2" id="KW-1185">Reference proteome</keyword>
<gene>
    <name evidence="1" type="ORF">NEOLEDRAFT_1066902</name>
</gene>
<protein>
    <submittedName>
        <fullName evidence="1">Uncharacterized protein</fullName>
    </submittedName>
</protein>
<dbReference type="InParanoid" id="A0A165S6L1"/>
<sequence>LYQQHPKEWFTACEQFGITITAQEPQAALCHFYEECGTVPIEQPQPGIHQKYSPDAIYSFIIVDDQAINVIECPELCTIFLLLCEELKDEDIPH</sequence>